<evidence type="ECO:0000313" key="2">
    <source>
        <dbReference type="EMBL" id="KPI96097.1"/>
    </source>
</evidence>
<dbReference type="PANTHER" id="PTHR31859:SF9">
    <property type="entry name" value="TETRATRICOPEPTIDE REPEAT PROTEIN 39B"/>
    <property type="match status" value="1"/>
</dbReference>
<feature type="region of interest" description="Disordered" evidence="1">
    <location>
        <begin position="156"/>
        <end position="191"/>
    </location>
</feature>
<dbReference type="Pfam" id="PF10300">
    <property type="entry name" value="Iml2-TPR_39"/>
    <property type="match status" value="1"/>
</dbReference>
<protein>
    <submittedName>
        <fullName evidence="2">Tetratricopeptide repeat protein 39B</fullName>
    </submittedName>
</protein>
<proteinExistence type="predicted"/>
<evidence type="ECO:0000256" key="1">
    <source>
        <dbReference type="SAM" id="MobiDB-lite"/>
    </source>
</evidence>
<feature type="compositionally biased region" description="Polar residues" evidence="1">
    <location>
        <begin position="661"/>
        <end position="676"/>
    </location>
</feature>
<dbReference type="InterPro" id="IPR011990">
    <property type="entry name" value="TPR-like_helical_dom_sf"/>
</dbReference>
<name>A0A194PS14_PAPXU</name>
<feature type="region of interest" description="Disordered" evidence="1">
    <location>
        <begin position="35"/>
        <end position="98"/>
    </location>
</feature>
<dbReference type="AlphaFoldDB" id="A0A194PS14"/>
<accession>A0A194PS14</accession>
<feature type="region of interest" description="Disordered" evidence="1">
    <location>
        <begin position="661"/>
        <end position="685"/>
    </location>
</feature>
<dbReference type="SUPFAM" id="SSF48452">
    <property type="entry name" value="TPR-like"/>
    <property type="match status" value="1"/>
</dbReference>
<reference evidence="2 3" key="1">
    <citation type="journal article" date="2015" name="Nat. Commun.">
        <title>Outbred genome sequencing and CRISPR/Cas9 gene editing in butterflies.</title>
        <authorList>
            <person name="Li X."/>
            <person name="Fan D."/>
            <person name="Zhang W."/>
            <person name="Liu G."/>
            <person name="Zhang L."/>
            <person name="Zhao L."/>
            <person name="Fang X."/>
            <person name="Chen L."/>
            <person name="Dong Y."/>
            <person name="Chen Y."/>
            <person name="Ding Y."/>
            <person name="Zhao R."/>
            <person name="Feng M."/>
            <person name="Zhu Y."/>
            <person name="Feng Y."/>
            <person name="Jiang X."/>
            <person name="Zhu D."/>
            <person name="Xiang H."/>
            <person name="Feng X."/>
            <person name="Li S."/>
            <person name="Wang J."/>
            <person name="Zhang G."/>
            <person name="Kronforst M.R."/>
            <person name="Wang W."/>
        </authorList>
    </citation>
    <scope>NUCLEOTIDE SEQUENCE [LARGE SCALE GENOMIC DNA]</scope>
    <source>
        <strain evidence="2">Ya'a_city_454_Px</strain>
        <tissue evidence="2">Whole body</tissue>
    </source>
</reference>
<dbReference type="EMBL" id="KQ459594">
    <property type="protein sequence ID" value="KPI96097.1"/>
    <property type="molecule type" value="Genomic_DNA"/>
</dbReference>
<dbReference type="Gene3D" id="1.25.40.10">
    <property type="entry name" value="Tetratricopeptide repeat domain"/>
    <property type="match status" value="1"/>
</dbReference>
<dbReference type="Proteomes" id="UP000053268">
    <property type="component" value="Unassembled WGS sequence"/>
</dbReference>
<sequence length="685" mass="76722">MQHIDGHPKQSFLGSMSFEVVPGDRAVFTMVGGGGSLNRKSVGSRRPGGHHIGGIMAEEEDPGPLNSLPRDLRGPLEMDDSDEEPDNFQDAAEEASDENTNLQMALADCEMAIKRFFNNDMETAMEIMKSRSEQLVYIPQPGCFNIRVHSCGFNPGFGSGRPSDPESEDDGAPLQPAPQELHDNADDRDDDSEAANTVKFLVCQHQTNYATMTDLEAHAELCFAESMLLQAALCVIEGEDIAAFLRAAMKIKNSYNTYKECSRILEKKAWESVESRQHFHSGVRLGLATFNIMIALLPARIITLLEYVGYSGDKEAGLAELQAGARQPGLRGVLCEIVSLGIHLVVSHFAGATPNLHQCREIIDAQLKVYPEGVWFLLFEGRLELLRGRCALAAATYRRVAETRHLWPQLRHLCYWELMWASAMMMDWRTAAEFAGRLIEESTWSRTMYCYAKAALLLQLGEECTSAERNHVVDLLKAAPLYRQKIAGKSLPMEKWVIKRCTRYSAQGGRLMMPAMELLCLWNMMSALAADVPTLQSLLKKIDYASEVLERDEKLWPPALMSDNRALIFYLRGCCLSALGMQLLAIQQFENAVALKNMIKTDTFLVPYALYEAATCHYNLGEVNRAVRMWQDARKSYSNYSLESRLQFRLHSKLEMAQNNAQTQAGRSLPTKSLPSVSPKLVRKN</sequence>
<evidence type="ECO:0000313" key="3">
    <source>
        <dbReference type="Proteomes" id="UP000053268"/>
    </source>
</evidence>
<organism evidence="2 3">
    <name type="scientific">Papilio xuthus</name>
    <name type="common">Asian swallowtail butterfly</name>
    <dbReference type="NCBI Taxonomy" id="66420"/>
    <lineage>
        <taxon>Eukaryota</taxon>
        <taxon>Metazoa</taxon>
        <taxon>Ecdysozoa</taxon>
        <taxon>Arthropoda</taxon>
        <taxon>Hexapoda</taxon>
        <taxon>Insecta</taxon>
        <taxon>Pterygota</taxon>
        <taxon>Neoptera</taxon>
        <taxon>Endopterygota</taxon>
        <taxon>Lepidoptera</taxon>
        <taxon>Glossata</taxon>
        <taxon>Ditrysia</taxon>
        <taxon>Papilionoidea</taxon>
        <taxon>Papilionidae</taxon>
        <taxon>Papilioninae</taxon>
        <taxon>Papilio</taxon>
    </lineage>
</organism>
<dbReference type="InterPro" id="IPR019412">
    <property type="entry name" value="IML2/TPR_39"/>
</dbReference>
<dbReference type="PANTHER" id="PTHR31859">
    <property type="entry name" value="TETRATRICOPEPTIDE REPEAT PROTEIN 39 FAMILY MEMBER"/>
    <property type="match status" value="1"/>
</dbReference>
<keyword evidence="3" id="KW-1185">Reference proteome</keyword>
<feature type="compositionally biased region" description="Acidic residues" evidence="1">
    <location>
        <begin position="77"/>
        <end position="97"/>
    </location>
</feature>
<gene>
    <name evidence="2" type="ORF">RR46_06831</name>
</gene>